<dbReference type="InterPro" id="IPR049730">
    <property type="entry name" value="SNF2/RAD54-like_C"/>
</dbReference>
<feature type="domain" description="Helicase C-terminal" evidence="19">
    <location>
        <begin position="1146"/>
        <end position="1313"/>
    </location>
</feature>
<feature type="compositionally biased region" description="Acidic residues" evidence="17">
    <location>
        <begin position="950"/>
        <end position="962"/>
    </location>
</feature>
<feature type="compositionally biased region" description="Basic residues" evidence="17">
    <location>
        <begin position="426"/>
        <end position="439"/>
    </location>
</feature>
<dbReference type="CDD" id="cd11726">
    <property type="entry name" value="ADDz_ATRX"/>
    <property type="match status" value="1"/>
</dbReference>
<dbReference type="InterPro" id="IPR001650">
    <property type="entry name" value="Helicase_C-like"/>
</dbReference>
<dbReference type="GO" id="GO:0004386">
    <property type="term" value="F:helicase activity"/>
    <property type="evidence" value="ECO:0007669"/>
    <property type="project" value="UniProtKB-KW"/>
</dbReference>
<organism evidence="21 22">
    <name type="scientific">Acropora cervicornis</name>
    <name type="common">Staghorn coral</name>
    <dbReference type="NCBI Taxonomy" id="6130"/>
    <lineage>
        <taxon>Eukaryota</taxon>
        <taxon>Metazoa</taxon>
        <taxon>Cnidaria</taxon>
        <taxon>Anthozoa</taxon>
        <taxon>Hexacorallia</taxon>
        <taxon>Scleractinia</taxon>
        <taxon>Astrocoeniina</taxon>
        <taxon>Acroporidae</taxon>
        <taxon>Acropora</taxon>
    </lineage>
</organism>
<keyword evidence="16" id="KW-0175">Coiled coil</keyword>
<evidence type="ECO:0000256" key="3">
    <source>
        <dbReference type="ARBA" id="ARBA00007025"/>
    </source>
</evidence>
<evidence type="ECO:0000256" key="9">
    <source>
        <dbReference type="ARBA" id="ARBA00022806"/>
    </source>
</evidence>
<feature type="compositionally biased region" description="Basic and acidic residues" evidence="17">
    <location>
        <begin position="544"/>
        <end position="565"/>
    </location>
</feature>
<evidence type="ECO:0000259" key="18">
    <source>
        <dbReference type="PROSITE" id="PS51192"/>
    </source>
</evidence>
<feature type="region of interest" description="Disordered" evidence="17">
    <location>
        <begin position="1346"/>
        <end position="1391"/>
    </location>
</feature>
<feature type="compositionally biased region" description="Polar residues" evidence="17">
    <location>
        <begin position="330"/>
        <end position="342"/>
    </location>
</feature>
<evidence type="ECO:0000256" key="7">
    <source>
        <dbReference type="ARBA" id="ARBA00022771"/>
    </source>
</evidence>
<dbReference type="PANTHER" id="PTHR45797:SF3">
    <property type="entry name" value="TRANSCRIPTIONAL REGULATOR ATRX HOMOLOG"/>
    <property type="match status" value="1"/>
</dbReference>
<comment type="caution">
    <text evidence="21">The sequence shown here is derived from an EMBL/GenBank/DDBJ whole genome shotgun (WGS) entry which is preliminary data.</text>
</comment>
<keyword evidence="4" id="KW-0158">Chromosome</keyword>
<evidence type="ECO:0000256" key="12">
    <source>
        <dbReference type="ARBA" id="ARBA00022895"/>
    </source>
</evidence>
<keyword evidence="13" id="KW-0238">DNA-binding</keyword>
<evidence type="ECO:0000256" key="10">
    <source>
        <dbReference type="ARBA" id="ARBA00022833"/>
    </source>
</evidence>
<keyword evidence="7" id="KW-0863">Zinc-finger</keyword>
<dbReference type="GO" id="GO:0010468">
    <property type="term" value="P:regulation of gene expression"/>
    <property type="evidence" value="ECO:0007669"/>
    <property type="project" value="UniProtKB-ARBA"/>
</dbReference>
<evidence type="ECO:0000256" key="8">
    <source>
        <dbReference type="ARBA" id="ARBA00022801"/>
    </source>
</evidence>
<feature type="compositionally biased region" description="Acidic residues" evidence="17">
    <location>
        <begin position="508"/>
        <end position="519"/>
    </location>
</feature>
<evidence type="ECO:0000259" key="20">
    <source>
        <dbReference type="PROSITE" id="PS51533"/>
    </source>
</evidence>
<dbReference type="InterPro" id="IPR027417">
    <property type="entry name" value="P-loop_NTPase"/>
</dbReference>
<evidence type="ECO:0000256" key="13">
    <source>
        <dbReference type="ARBA" id="ARBA00023125"/>
    </source>
</evidence>
<keyword evidence="11" id="KW-0067">ATP-binding</keyword>
<evidence type="ECO:0000313" key="22">
    <source>
        <dbReference type="Proteomes" id="UP001249851"/>
    </source>
</evidence>
<dbReference type="InterPro" id="IPR014001">
    <property type="entry name" value="Helicase_ATP-bd"/>
</dbReference>
<dbReference type="InterPro" id="IPR000330">
    <property type="entry name" value="SNF2_N"/>
</dbReference>
<feature type="compositionally biased region" description="Basic and acidic residues" evidence="17">
    <location>
        <begin position="1063"/>
        <end position="1081"/>
    </location>
</feature>
<keyword evidence="22" id="KW-1185">Reference proteome</keyword>
<feature type="region of interest" description="Disordered" evidence="17">
    <location>
        <begin position="200"/>
        <end position="232"/>
    </location>
</feature>
<feature type="compositionally biased region" description="Acidic residues" evidence="17">
    <location>
        <begin position="996"/>
        <end position="1016"/>
    </location>
</feature>
<feature type="compositionally biased region" description="Basic and acidic residues" evidence="17">
    <location>
        <begin position="293"/>
        <end position="303"/>
    </location>
</feature>
<feature type="compositionally biased region" description="Basic and acidic residues" evidence="17">
    <location>
        <begin position="370"/>
        <end position="385"/>
    </location>
</feature>
<proteinExistence type="inferred from homology"/>
<dbReference type="EMBL" id="JARQWQ010000026">
    <property type="protein sequence ID" value="KAK2563268.1"/>
    <property type="molecule type" value="Genomic_DNA"/>
</dbReference>
<dbReference type="GO" id="GO:0005634">
    <property type="term" value="C:nucleus"/>
    <property type="evidence" value="ECO:0007669"/>
    <property type="project" value="UniProtKB-SubCell"/>
</dbReference>
<evidence type="ECO:0000256" key="17">
    <source>
        <dbReference type="SAM" id="MobiDB-lite"/>
    </source>
</evidence>
<dbReference type="Gene3D" id="3.40.50.300">
    <property type="entry name" value="P-loop containing nucleotide triphosphate hydrolases"/>
    <property type="match status" value="2"/>
</dbReference>
<evidence type="ECO:0000259" key="19">
    <source>
        <dbReference type="PROSITE" id="PS51194"/>
    </source>
</evidence>
<dbReference type="CDD" id="cd18793">
    <property type="entry name" value="SF2_C_SNF"/>
    <property type="match status" value="1"/>
</dbReference>
<name>A0AAD9V6N8_ACRCE</name>
<reference evidence="21" key="1">
    <citation type="journal article" date="2023" name="G3 (Bethesda)">
        <title>Whole genome assembly and annotation of the endangered Caribbean coral Acropora cervicornis.</title>
        <authorList>
            <person name="Selwyn J.D."/>
            <person name="Vollmer S.V."/>
        </authorList>
    </citation>
    <scope>NUCLEOTIDE SEQUENCE</scope>
    <source>
        <strain evidence="21">K2</strain>
    </source>
</reference>
<keyword evidence="5" id="KW-0479">Metal-binding</keyword>
<dbReference type="PROSITE" id="PS51533">
    <property type="entry name" value="ADD"/>
    <property type="match status" value="1"/>
</dbReference>
<keyword evidence="10" id="KW-0862">Zinc</keyword>
<feature type="compositionally biased region" description="Basic and acidic residues" evidence="17">
    <location>
        <begin position="203"/>
        <end position="227"/>
    </location>
</feature>
<feature type="compositionally biased region" description="Basic residues" evidence="17">
    <location>
        <begin position="477"/>
        <end position="499"/>
    </location>
</feature>
<comment type="subcellular location">
    <subcellularLocation>
        <location evidence="2">Chromosome</location>
        <location evidence="2">Telomere</location>
    </subcellularLocation>
    <subcellularLocation>
        <location evidence="1">Nucleus</location>
    </subcellularLocation>
</comment>
<feature type="compositionally biased region" description="Basic residues" evidence="17">
    <location>
        <begin position="455"/>
        <end position="466"/>
    </location>
</feature>
<dbReference type="InterPro" id="IPR011011">
    <property type="entry name" value="Znf_FYVE_PHD"/>
</dbReference>
<dbReference type="Proteomes" id="UP001249851">
    <property type="component" value="Unassembled WGS sequence"/>
</dbReference>
<dbReference type="SMART" id="SM00490">
    <property type="entry name" value="HELICc"/>
    <property type="match status" value="1"/>
</dbReference>
<evidence type="ECO:0000313" key="21">
    <source>
        <dbReference type="EMBL" id="KAK2563268.1"/>
    </source>
</evidence>
<feature type="domain" description="Helicase ATP-binding" evidence="18">
    <location>
        <begin position="623"/>
        <end position="808"/>
    </location>
</feature>
<evidence type="ECO:0000256" key="2">
    <source>
        <dbReference type="ARBA" id="ARBA00004574"/>
    </source>
</evidence>
<dbReference type="Pfam" id="PF17981">
    <property type="entry name" value="ADD_ATRX"/>
    <property type="match status" value="1"/>
</dbReference>
<dbReference type="GO" id="GO:0005524">
    <property type="term" value="F:ATP binding"/>
    <property type="evidence" value="ECO:0007669"/>
    <property type="project" value="UniProtKB-KW"/>
</dbReference>
<keyword evidence="6" id="KW-0547">Nucleotide-binding</keyword>
<feature type="compositionally biased region" description="Polar residues" evidence="17">
    <location>
        <begin position="1020"/>
        <end position="1031"/>
    </location>
</feature>
<dbReference type="Pfam" id="PF00271">
    <property type="entry name" value="Helicase_C"/>
    <property type="match status" value="1"/>
</dbReference>
<feature type="compositionally biased region" description="Basic residues" evidence="17">
    <location>
        <begin position="314"/>
        <end position="323"/>
    </location>
</feature>
<evidence type="ECO:0000256" key="14">
    <source>
        <dbReference type="ARBA" id="ARBA00023242"/>
    </source>
</evidence>
<dbReference type="InterPro" id="IPR044574">
    <property type="entry name" value="ARIP4-like"/>
</dbReference>
<evidence type="ECO:0000256" key="6">
    <source>
        <dbReference type="ARBA" id="ARBA00022741"/>
    </source>
</evidence>
<keyword evidence="14" id="KW-0539">Nucleus</keyword>
<keyword evidence="12" id="KW-0779">Telomere</keyword>
<comment type="similarity">
    <text evidence="3">Belongs to the SNF2/RAD54 helicase family.</text>
</comment>
<dbReference type="Pfam" id="PF00176">
    <property type="entry name" value="SNF2-rel_dom"/>
    <property type="match status" value="1"/>
</dbReference>
<sequence>MPFPRLEKGIFSNVHDICTVKLLGKAELPRKIDCTACGRRVNPAHGTICWHPCLNVLVCKKCNQYYNSGPFTRDEFGIDEQCQWCGDGGSLLCCDKCDKAFCKPCIKRNFGKAFLKEIVNAPEAVEWLCYCCNPKPLSKLVKECRRIMNILQTRKSQKTIFKAKKGPLLPGTPNQKERRNRLGSLSENLEKNCDSALSHVHRASSDEKGSDSSKDHKISLNKKEVARNSKQSLSSKVIVNIDDESDSGDTMKGIKDSREKPLKAYCSTKRNVEIISEDSEIESTKKENKKNKKVESESDRESAEASSAGQEKSKNKKGRKRRLEAKTLKGGQTSESDSNLSDFITMVKGNNKLTKKRSKQPHKGKGKNKVTSDSEAKVEKTEKSKRTSRAKKSSVSEKQTRKRPRKVTSSENESDESGSDEAMPMRKGKQANKRRRRGKLALESDDDNNKALGWQKKRQSMRKAKKSSSESEEDKKKGRNKGKNSRRGKSSGKKIRGKKHYIEKDSGESEDVEEEEEEESPSKHKGRKKIRKLIKDDKLTDETKRAQKLEEERRKRLLERTRNNEDDMPSESAKVSKLVLESDQTSKEIIVEVNGDLVQHLKPHQCKGIQFMYDCLIESMNSWKKAEPGGGCILAHCMGLGKTLQVIALVHTLMTNKEINLQRVLVVCPLNTVLNWQVEFDKWLSVDDRLEVFVLQDVSGDNWRRADMLSHWLKYGGVMILGYSLYRNLSQCLRVRSKNQKKIFKEALVDPGPHLVICDEGHILRNDATAISKALNAIKTKRRIVLTGTPLQNNLIEYHCMVSFVKPSLLGTRKEYTNTFANPIQNGQCADSTSLDVQLMKQRCHVLHKMLEGCVQRMDYSVLIPFLPRKHEYVIKIRLSSLQRKLYQHFLSTFVYAEGSLGKKGVSLFSDYQALMRIWTHPWCLKLEAMRRPEKFVDSDSMDDFVVHTDEEDEEEEEEEEEWHSSSSSEEEAPVTSESEEDRRKQRRRRGRDSSSDEDEDDDESDDESEDEDEDVPQSPGKSSSQASRPTVNIDGEEITVVDITSRAGTSSRKHRDKRPHSLKTDTKEEKGKGLAKREPRGSASEDLDGETSIVNNHFGNTRSGTAFKEVEDVEVEEEKEWYDEFVTDADEFNVELSGKLVLLMEILADAEAVQDKVLVFSQSLVTLDLIEKMLGGGEIGGDRENWCRGCDYFRMDGSTSAAMRQRWADIFNDEDNKNARLFLISTKAGGLGINLVAANRVIVFDVSWNPSHDVQSIFRVYRFGQSKAVFVYRFIAQGTMEEKIYDRQVTKLAIAGRVVDEQQIERHFNSADLTELYSFNADVLEEDKEPDTGKDKESAVEIVTENASEGTTETNAEKERDQEVVEKGATEKGDSSEVDAGTSHQTETPVKAQVPKLPLPKDAVLADLINRLHPKWIVNYHEHDSLLQDIECEKLTEEEMKAAWEAYEAEKSGKLATYVPDTLLSDHVQTQQHAAERIRLNSEMLQQIQQIRELQEIQRRQEMEDRMRLVRQEREQVYQRQREALLQEHRRQQDEIRRQNQMRFIQHMTRPGTTPQLQLGQNTINVQTQLPSNAPPRHAPPPSYLTFQTPSTLPLRFHVPSGVASSLSATQPTSRDSIQR</sequence>
<feature type="region of interest" description="Disordered" evidence="17">
    <location>
        <begin position="544"/>
        <end position="578"/>
    </location>
</feature>
<feature type="region of interest" description="Disordered" evidence="17">
    <location>
        <begin position="280"/>
        <end position="531"/>
    </location>
</feature>
<gene>
    <name evidence="21" type="ORF">P5673_013629</name>
</gene>
<feature type="domain" description="PHD-type" evidence="20">
    <location>
        <begin position="22"/>
        <end position="160"/>
    </location>
</feature>
<dbReference type="InterPro" id="IPR038718">
    <property type="entry name" value="SNF2-like_sf"/>
</dbReference>
<dbReference type="InterPro" id="IPR013083">
    <property type="entry name" value="Znf_RING/FYVE/PHD"/>
</dbReference>
<evidence type="ECO:0000256" key="5">
    <source>
        <dbReference type="ARBA" id="ARBA00022723"/>
    </source>
</evidence>
<feature type="coiled-coil region" evidence="16">
    <location>
        <begin position="1501"/>
        <end position="1543"/>
    </location>
</feature>
<evidence type="ECO:0000256" key="15">
    <source>
        <dbReference type="ARBA" id="ARBA00031106"/>
    </source>
</evidence>
<dbReference type="InterPro" id="IPR041430">
    <property type="entry name" value="ADD_ATRX"/>
</dbReference>
<feature type="compositionally biased region" description="Polar residues" evidence="17">
    <location>
        <begin position="1346"/>
        <end position="1355"/>
    </location>
</feature>
<dbReference type="GO" id="GO:0016887">
    <property type="term" value="F:ATP hydrolysis activity"/>
    <property type="evidence" value="ECO:0007669"/>
    <property type="project" value="InterPro"/>
</dbReference>
<reference evidence="21" key="2">
    <citation type="journal article" date="2023" name="Science">
        <title>Genomic signatures of disease resistance in endangered staghorn corals.</title>
        <authorList>
            <person name="Vollmer S.V."/>
            <person name="Selwyn J.D."/>
            <person name="Despard B.A."/>
            <person name="Roesel C.L."/>
        </authorList>
    </citation>
    <scope>NUCLEOTIDE SEQUENCE</scope>
    <source>
        <strain evidence="21">K2</strain>
    </source>
</reference>
<evidence type="ECO:0000256" key="11">
    <source>
        <dbReference type="ARBA" id="ARBA00022840"/>
    </source>
</evidence>
<dbReference type="SUPFAM" id="SSF57903">
    <property type="entry name" value="FYVE/PHD zinc finger"/>
    <property type="match status" value="1"/>
</dbReference>
<dbReference type="PROSITE" id="PS51194">
    <property type="entry name" value="HELICASE_CTER"/>
    <property type="match status" value="1"/>
</dbReference>
<feature type="region of interest" description="Disordered" evidence="17">
    <location>
        <begin position="948"/>
        <end position="1099"/>
    </location>
</feature>
<dbReference type="SMART" id="SM00487">
    <property type="entry name" value="DEXDc"/>
    <property type="match status" value="1"/>
</dbReference>
<protein>
    <recommendedName>
        <fullName evidence="15">ATP-dependent helicase ATRX</fullName>
    </recommendedName>
</protein>
<dbReference type="GO" id="GO:0008270">
    <property type="term" value="F:zinc ion binding"/>
    <property type="evidence" value="ECO:0007669"/>
    <property type="project" value="UniProtKB-KW"/>
</dbReference>
<keyword evidence="9" id="KW-0347">Helicase</keyword>
<feature type="compositionally biased region" description="Basic residues" evidence="17">
    <location>
        <begin position="1052"/>
        <end position="1062"/>
    </location>
</feature>
<dbReference type="PROSITE" id="PS51192">
    <property type="entry name" value="HELICASE_ATP_BIND_1"/>
    <property type="match status" value="1"/>
</dbReference>
<dbReference type="SUPFAM" id="SSF52540">
    <property type="entry name" value="P-loop containing nucleoside triphosphate hydrolases"/>
    <property type="match status" value="2"/>
</dbReference>
<dbReference type="Gene3D" id="3.40.50.10810">
    <property type="entry name" value="Tandem AAA-ATPase domain"/>
    <property type="match status" value="1"/>
</dbReference>
<feature type="compositionally biased region" description="Basic and acidic residues" evidence="17">
    <location>
        <begin position="467"/>
        <end position="476"/>
    </location>
</feature>
<keyword evidence="8" id="KW-0378">Hydrolase</keyword>
<dbReference type="Gene3D" id="3.30.40.10">
    <property type="entry name" value="Zinc/RING finger domain, C3HC4 (zinc finger)"/>
    <property type="match status" value="1"/>
</dbReference>
<accession>A0AAD9V6N8</accession>
<feature type="compositionally biased region" description="Basic and acidic residues" evidence="17">
    <location>
        <begin position="1356"/>
        <end position="1376"/>
    </location>
</feature>
<dbReference type="InterPro" id="IPR025766">
    <property type="entry name" value="ADD"/>
</dbReference>
<dbReference type="GO" id="GO:0003677">
    <property type="term" value="F:DNA binding"/>
    <property type="evidence" value="ECO:0007669"/>
    <property type="project" value="UniProtKB-KW"/>
</dbReference>
<dbReference type="GO" id="GO:0000781">
    <property type="term" value="C:chromosome, telomeric region"/>
    <property type="evidence" value="ECO:0007669"/>
    <property type="project" value="UniProtKB-SubCell"/>
</dbReference>
<evidence type="ECO:0000256" key="16">
    <source>
        <dbReference type="SAM" id="Coils"/>
    </source>
</evidence>
<feature type="compositionally biased region" description="Basic residues" evidence="17">
    <location>
        <begin position="353"/>
        <end position="368"/>
    </location>
</feature>
<evidence type="ECO:0000256" key="4">
    <source>
        <dbReference type="ARBA" id="ARBA00022454"/>
    </source>
</evidence>
<dbReference type="PANTHER" id="PTHR45797">
    <property type="entry name" value="RAD54-LIKE"/>
    <property type="match status" value="1"/>
</dbReference>
<evidence type="ECO:0000256" key="1">
    <source>
        <dbReference type="ARBA" id="ARBA00004123"/>
    </source>
</evidence>